<sequence length="71" mass="7931">MKIVFIANLDLMMPAQSKRLPQPRFNVKCAAMELFTTLQEAGKENAYFIAIVVNQHSLKLDLDGLELAIAP</sequence>
<reference evidence="3" key="1">
    <citation type="submission" date="2017-02" db="UniProtKB">
        <authorList>
            <consortium name="WormBaseParasite"/>
        </authorList>
    </citation>
    <scope>IDENTIFICATION</scope>
</reference>
<dbReference type="Proteomes" id="UP000278807">
    <property type="component" value="Unassembled WGS sequence"/>
</dbReference>
<dbReference type="WBParaSite" id="HNAJ_0001279801-mRNA-1">
    <property type="protein sequence ID" value="HNAJ_0001279801-mRNA-1"/>
    <property type="gene ID" value="HNAJ_0001279801"/>
</dbReference>
<proteinExistence type="predicted"/>
<gene>
    <name evidence="1" type="ORF">HNAJ_LOCUS12774</name>
</gene>
<evidence type="ECO:0000313" key="1">
    <source>
        <dbReference type="EMBL" id="VDO14064.1"/>
    </source>
</evidence>
<dbReference type="AlphaFoldDB" id="A0A0R3TY51"/>
<dbReference type="EMBL" id="UZAE01014643">
    <property type="protein sequence ID" value="VDO14064.1"/>
    <property type="molecule type" value="Genomic_DNA"/>
</dbReference>
<name>A0A0R3TY51_RODNA</name>
<evidence type="ECO:0000313" key="2">
    <source>
        <dbReference type="Proteomes" id="UP000278807"/>
    </source>
</evidence>
<reference evidence="1 2" key="2">
    <citation type="submission" date="2018-11" db="EMBL/GenBank/DDBJ databases">
        <authorList>
            <consortium name="Pathogen Informatics"/>
        </authorList>
    </citation>
    <scope>NUCLEOTIDE SEQUENCE [LARGE SCALE GENOMIC DNA]</scope>
</reference>
<evidence type="ECO:0000313" key="3">
    <source>
        <dbReference type="WBParaSite" id="HNAJ_0001279801-mRNA-1"/>
    </source>
</evidence>
<organism evidence="3">
    <name type="scientific">Rodentolepis nana</name>
    <name type="common">Dwarf tapeworm</name>
    <name type="synonym">Hymenolepis nana</name>
    <dbReference type="NCBI Taxonomy" id="102285"/>
    <lineage>
        <taxon>Eukaryota</taxon>
        <taxon>Metazoa</taxon>
        <taxon>Spiralia</taxon>
        <taxon>Lophotrochozoa</taxon>
        <taxon>Platyhelminthes</taxon>
        <taxon>Cestoda</taxon>
        <taxon>Eucestoda</taxon>
        <taxon>Cyclophyllidea</taxon>
        <taxon>Hymenolepididae</taxon>
        <taxon>Rodentolepis</taxon>
    </lineage>
</organism>
<keyword evidence="2" id="KW-1185">Reference proteome</keyword>
<accession>A0A0R3TY51</accession>
<protein>
    <submittedName>
        <fullName evidence="1 3">Uncharacterized protein</fullName>
    </submittedName>
</protein>